<evidence type="ECO:0000313" key="2">
    <source>
        <dbReference type="Proteomes" id="UP000324479"/>
    </source>
</evidence>
<keyword evidence="2" id="KW-1185">Reference proteome</keyword>
<name>A0A5M6CTJ4_9BACT</name>
<reference evidence="1 2" key="1">
    <citation type="submission" date="2019-08" db="EMBL/GenBank/DDBJ databases">
        <authorList>
            <person name="Dhanesh K."/>
            <person name="Kumar G."/>
            <person name="Sasikala C."/>
            <person name="Venkata Ramana C."/>
        </authorList>
    </citation>
    <scope>NUCLEOTIDE SEQUENCE [LARGE SCALE GENOMIC DNA]</scope>
    <source>
        <strain evidence="1 2">JC645</strain>
    </source>
</reference>
<accession>A0A5M6CTJ4</accession>
<dbReference type="EMBL" id="VWOX01000029">
    <property type="protein sequence ID" value="KAA5538577.1"/>
    <property type="molecule type" value="Genomic_DNA"/>
</dbReference>
<dbReference type="AlphaFoldDB" id="A0A5M6CTJ4"/>
<dbReference type="RefSeq" id="WP_150079772.1">
    <property type="nucleotide sequence ID" value="NZ_VWOX01000029.1"/>
</dbReference>
<sequence>MQFSIIYSVDCPEGEDIDLYAPPQVDELWDQTEEDEQYDYGYLEGCWTNGSHRKWCAILSREEFDEFVGHCGLQAESTETMGSLGAPGCGFGWAPAISFTSDDPNAIQSAYVTPLPEVEKESFDEDDWQRVKSAVVAVYG</sequence>
<evidence type="ECO:0000313" key="1">
    <source>
        <dbReference type="EMBL" id="KAA5538577.1"/>
    </source>
</evidence>
<comment type="caution">
    <text evidence="1">The sequence shown here is derived from an EMBL/GenBank/DDBJ whole genome shotgun (WGS) entry which is preliminary data.</text>
</comment>
<proteinExistence type="predicted"/>
<organism evidence="1 2">
    <name type="scientific">Roseiconus nitratireducens</name>
    <dbReference type="NCBI Taxonomy" id="2605748"/>
    <lineage>
        <taxon>Bacteria</taxon>
        <taxon>Pseudomonadati</taxon>
        <taxon>Planctomycetota</taxon>
        <taxon>Planctomycetia</taxon>
        <taxon>Pirellulales</taxon>
        <taxon>Pirellulaceae</taxon>
        <taxon>Roseiconus</taxon>
    </lineage>
</organism>
<protein>
    <submittedName>
        <fullName evidence="1">Uncharacterized protein</fullName>
    </submittedName>
</protein>
<dbReference type="Proteomes" id="UP000324479">
    <property type="component" value="Unassembled WGS sequence"/>
</dbReference>
<gene>
    <name evidence="1" type="ORF">FYK55_27200</name>
</gene>